<dbReference type="Proteomes" id="UP000537141">
    <property type="component" value="Unassembled WGS sequence"/>
</dbReference>
<evidence type="ECO:0000313" key="3">
    <source>
        <dbReference type="EMBL" id="MBB6542031.1"/>
    </source>
</evidence>
<feature type="domain" description="DUF4399" evidence="2">
    <location>
        <begin position="54"/>
        <end position="145"/>
    </location>
</feature>
<keyword evidence="1" id="KW-0732">Signal</keyword>
<dbReference type="RefSeq" id="WP_184422219.1">
    <property type="nucleotide sequence ID" value="NZ_AP027362.1"/>
</dbReference>
<dbReference type="EMBL" id="JACHHU010000002">
    <property type="protein sequence ID" value="MBB6542031.1"/>
    <property type="molecule type" value="Genomic_DNA"/>
</dbReference>
<comment type="caution">
    <text evidence="3">The sequence shown here is derived from an EMBL/GenBank/DDBJ whole genome shotgun (WGS) entry which is preliminary data.</text>
</comment>
<dbReference type="AlphaFoldDB" id="A0A7X0NEW8"/>
<sequence>MKKYISPLLFALLFTPIGAFANNTASIISTAPENAEVYFIQPQDGQTVSQKLKVVFGLKNMGVAPAGTDRENTGHHHILIDTDTLPDLSQPLPATDKIIHFGGGQTETEITLSPGKHTLQLVLGNHAHIPHSKPVISKKITVTVK</sequence>
<proteinExistence type="predicted"/>
<feature type="chain" id="PRO_5031518213" evidence="1">
    <location>
        <begin position="22"/>
        <end position="145"/>
    </location>
</feature>
<evidence type="ECO:0000259" key="2">
    <source>
        <dbReference type="Pfam" id="PF14347"/>
    </source>
</evidence>
<reference evidence="3 4" key="1">
    <citation type="submission" date="2020-08" db="EMBL/GenBank/DDBJ databases">
        <title>Genomic Encyclopedia of Type Strains, Phase IV (KMG-IV): sequencing the most valuable type-strain genomes for metagenomic binning, comparative biology and taxonomic classification.</title>
        <authorList>
            <person name="Goeker M."/>
        </authorList>
    </citation>
    <scope>NUCLEOTIDE SEQUENCE [LARGE SCALE GENOMIC DNA]</scope>
    <source>
        <strain evidence="3 4">DSM 26287</strain>
    </source>
</reference>
<evidence type="ECO:0000256" key="1">
    <source>
        <dbReference type="SAM" id="SignalP"/>
    </source>
</evidence>
<accession>A0A7X0NEW8</accession>
<protein>
    <submittedName>
        <fullName evidence="3">Putative NAD(P)/FAD-binding protein YdhS</fullName>
    </submittedName>
</protein>
<dbReference type="InterPro" id="IPR025512">
    <property type="entry name" value="DUF4399"/>
</dbReference>
<organism evidence="3 4">
    <name type="scientific">Thalassotalea piscium</name>
    <dbReference type="NCBI Taxonomy" id="1230533"/>
    <lineage>
        <taxon>Bacteria</taxon>
        <taxon>Pseudomonadati</taxon>
        <taxon>Pseudomonadota</taxon>
        <taxon>Gammaproteobacteria</taxon>
        <taxon>Alteromonadales</taxon>
        <taxon>Colwelliaceae</taxon>
        <taxon>Thalassotalea</taxon>
    </lineage>
</organism>
<name>A0A7X0NEW8_9GAMM</name>
<evidence type="ECO:0000313" key="4">
    <source>
        <dbReference type="Proteomes" id="UP000537141"/>
    </source>
</evidence>
<keyword evidence="4" id="KW-1185">Reference proteome</keyword>
<gene>
    <name evidence="3" type="ORF">HNQ55_000506</name>
</gene>
<feature type="signal peptide" evidence="1">
    <location>
        <begin position="1"/>
        <end position="21"/>
    </location>
</feature>
<dbReference type="Pfam" id="PF14347">
    <property type="entry name" value="DUF4399"/>
    <property type="match status" value="1"/>
</dbReference>